<dbReference type="Proteomes" id="UP000314294">
    <property type="component" value="Unassembled WGS sequence"/>
</dbReference>
<feature type="compositionally biased region" description="Polar residues" evidence="6">
    <location>
        <begin position="207"/>
        <end position="219"/>
    </location>
</feature>
<dbReference type="InterPro" id="IPR018159">
    <property type="entry name" value="Spectrin/alpha-actinin"/>
</dbReference>
<gene>
    <name evidence="7" type="primary">SYNE2_5</name>
    <name evidence="7" type="ORF">EYF80_049954</name>
</gene>
<dbReference type="PANTHER" id="PTHR14514">
    <property type="entry name" value="PKA ANCHORING PROTEIN"/>
    <property type="match status" value="1"/>
</dbReference>
<keyword evidence="3" id="KW-0677">Repeat</keyword>
<feature type="compositionally biased region" description="Polar residues" evidence="6">
    <location>
        <begin position="179"/>
        <end position="190"/>
    </location>
</feature>
<evidence type="ECO:0000313" key="8">
    <source>
        <dbReference type="Proteomes" id="UP000314294"/>
    </source>
</evidence>
<comment type="caution">
    <text evidence="7">The sequence shown here is derived from an EMBL/GenBank/DDBJ whole genome shotgun (WGS) entry which is preliminary data.</text>
</comment>
<dbReference type="SMART" id="SM00150">
    <property type="entry name" value="SPEC"/>
    <property type="match status" value="3"/>
</dbReference>
<feature type="compositionally biased region" description="Pro residues" evidence="6">
    <location>
        <begin position="162"/>
        <end position="174"/>
    </location>
</feature>
<feature type="coiled-coil region" evidence="5">
    <location>
        <begin position="780"/>
        <end position="814"/>
    </location>
</feature>
<feature type="compositionally biased region" description="Basic and acidic residues" evidence="6">
    <location>
        <begin position="130"/>
        <end position="146"/>
    </location>
</feature>
<accession>A0A4Z2FHV4</accession>
<dbReference type="OrthoDB" id="18853at2759"/>
<keyword evidence="8" id="KW-1185">Reference proteome</keyword>
<dbReference type="AlphaFoldDB" id="A0A4Z2FHV4"/>
<proteinExistence type="predicted"/>
<keyword evidence="4" id="KW-0472">Membrane</keyword>
<keyword evidence="2" id="KW-0597">Phosphoprotein</keyword>
<evidence type="ECO:0000256" key="5">
    <source>
        <dbReference type="SAM" id="Coils"/>
    </source>
</evidence>
<dbReference type="PANTHER" id="PTHR14514:SF4">
    <property type="entry name" value="NESPRIN-2"/>
    <property type="match status" value="1"/>
</dbReference>
<feature type="region of interest" description="Disordered" evidence="6">
    <location>
        <begin position="130"/>
        <end position="283"/>
    </location>
</feature>
<comment type="subcellular location">
    <subcellularLocation>
        <location evidence="1">Endomembrane system</location>
    </subcellularLocation>
</comment>
<dbReference type="Gene3D" id="1.20.58.60">
    <property type="match status" value="2"/>
</dbReference>
<sequence>MCLYCELHPQASPPPLVAGALPSRKWFLPQDPEEPQQLGSHPQQGVLHVCLQRVGQLELWLRDARSSPVAMQDNVEQQLLTCQEMFLEIEHSVSGLSPADRLQDEAVELLSSKLELLKTNLVSFQRLLQDRQREERREPQGPRDPQESQGPRELQRPRELQEPPPQAPAAPPPRRLQRSSSVQEVFSSPRNKLLRQSSLQQQKEFEQQLSEQRGLTQAIAQLGGRGQSQGPPDQGPQGQGPQGQGPPDQRPQGQRPQGPGPEAHSALQQRSPPAEADEEEDAAHRKWDVLHSRLLALEEFWLLPPSEVADSSTRRRLGAAGHLIGSEAAKELQIHGGRLRELGLTADQTSFVGGTHRTLDEGLFLVLTSITSRLQPLSGTPQEGDAEPRQLESVSAELVALGSDLASQGSKVSGLLGSEARRCVDALGRVLPAVRSSLSSREKQLSDQQGELTRNRAVVELQEALQQQVSSLLLEAHLSPSLAQQASRLQGELDSSLGGVLSHREELSVGVELQRHYERLVHGLEGLLALGAARLARRPDDELHGRAQLQQQLAAHMKFSRFLGHHLHILQQLTRRVPDSALQRWEGVVTGLQSEVARLQRLALEEGTRMQETIEWEEDSAWSDSSLTAIETSFPKMHQWGGTEELSVYRVVWTLVSVALERRLLWCRGVLPLWEEFGRLAAASSDRLQTLQSHAEASLSGAAADEDSVERLAGDLQRVQSLLQSTDALQADLEEVLEASKELVGHLEPPAAALVQSESRLLSRGVQQLGQRLRRRRSQLQEELGRLQEFEDVLASLEEKLELGVERLQQTEDRTTDQAGLLQLSGPSADLSVLNEQSCVLTLGDGAARRLRRLNQRWAAAAAGAEEACSERQAEALRQQSFQQQCESWMSFLQRMEEELVEEVSGSYRGLREQLCTHQRFQAELSCGHLILHSVITEALQLLHRGEVEDRTLFLLKLARLREQWQGAVQRAEQRRSLVEGLHTELLFQRHQSGFIHTLEVGRQLFSMGDQESQTQLQTELGALQDEWDQLHGMLGRRLQLTEAVVQRASRELTEREELWGVLTARCGMQENEGSLEDWVERLTELSTMKTDLSQYVIAEDVLLLQEQVEQLHCQWEELCLKASLRKQEVAGRLNAWVVFHEKNQELCEWLTQMENKVERDHNLDIEEMVEKLKKDCMEEMSSFSESKAHLQQLGEQLVTANRTEETEEAKETEVHAKLGAVNERWQHLFDHIEAR</sequence>
<feature type="compositionally biased region" description="Low complexity" evidence="6">
    <location>
        <begin position="245"/>
        <end position="261"/>
    </location>
</feature>
<keyword evidence="5" id="KW-0175">Coiled coil</keyword>
<evidence type="ECO:0000313" key="7">
    <source>
        <dbReference type="EMBL" id="TNN39882.1"/>
    </source>
</evidence>
<evidence type="ECO:0000256" key="3">
    <source>
        <dbReference type="ARBA" id="ARBA00022737"/>
    </source>
</evidence>
<protein>
    <submittedName>
        <fullName evidence="7">Nesprin-2</fullName>
    </submittedName>
</protein>
<evidence type="ECO:0000256" key="2">
    <source>
        <dbReference type="ARBA" id="ARBA00022553"/>
    </source>
</evidence>
<evidence type="ECO:0000256" key="1">
    <source>
        <dbReference type="ARBA" id="ARBA00004308"/>
    </source>
</evidence>
<evidence type="ECO:0000256" key="4">
    <source>
        <dbReference type="ARBA" id="ARBA00023136"/>
    </source>
</evidence>
<name>A0A4Z2FHV4_9TELE</name>
<dbReference type="SUPFAM" id="SSF46966">
    <property type="entry name" value="Spectrin repeat"/>
    <property type="match status" value="3"/>
</dbReference>
<evidence type="ECO:0000256" key="6">
    <source>
        <dbReference type="SAM" id="MobiDB-lite"/>
    </source>
</evidence>
<reference evidence="7 8" key="1">
    <citation type="submission" date="2019-03" db="EMBL/GenBank/DDBJ databases">
        <title>First draft genome of Liparis tanakae, snailfish: a comprehensive survey of snailfish specific genes.</title>
        <authorList>
            <person name="Kim W."/>
            <person name="Song I."/>
            <person name="Jeong J.-H."/>
            <person name="Kim D."/>
            <person name="Kim S."/>
            <person name="Ryu S."/>
            <person name="Song J.Y."/>
            <person name="Lee S.K."/>
        </authorList>
    </citation>
    <scope>NUCLEOTIDE SEQUENCE [LARGE SCALE GENOMIC DNA]</scope>
    <source>
        <tissue evidence="7">Muscle</tissue>
    </source>
</reference>
<organism evidence="7 8">
    <name type="scientific">Liparis tanakae</name>
    <name type="common">Tanaka's snailfish</name>
    <dbReference type="NCBI Taxonomy" id="230148"/>
    <lineage>
        <taxon>Eukaryota</taxon>
        <taxon>Metazoa</taxon>
        <taxon>Chordata</taxon>
        <taxon>Craniata</taxon>
        <taxon>Vertebrata</taxon>
        <taxon>Euteleostomi</taxon>
        <taxon>Actinopterygii</taxon>
        <taxon>Neopterygii</taxon>
        <taxon>Teleostei</taxon>
        <taxon>Neoteleostei</taxon>
        <taxon>Acanthomorphata</taxon>
        <taxon>Eupercaria</taxon>
        <taxon>Perciformes</taxon>
        <taxon>Cottioidei</taxon>
        <taxon>Cottales</taxon>
        <taxon>Liparidae</taxon>
        <taxon>Liparis</taxon>
    </lineage>
</organism>
<dbReference type="EMBL" id="SRLO01001239">
    <property type="protein sequence ID" value="TNN39882.1"/>
    <property type="molecule type" value="Genomic_DNA"/>
</dbReference>